<evidence type="ECO:0000313" key="2">
    <source>
        <dbReference type="Proteomes" id="UP000887566"/>
    </source>
</evidence>
<sequence length="192" mass="20700">MQAQPQGHLVTHASLSKNGHARPLDHDAAAKTARTVSRCRHRQRPDADSRRAARVLPPGASSDATTDNLDLNIHSLLIRQQRRRQPPTPPPPPRNRLVRTLTETVGIAGSGGSHTPRLSGGNKRRPADKADAPQGHRPPRNNVGMDVNKQTAEIGPTNPDAAHRPTAIPATEPTRTPPPSPKEGCPPRRHAT</sequence>
<keyword evidence="2" id="KW-1185">Reference proteome</keyword>
<accession>A0A914WTN7</accession>
<protein>
    <submittedName>
        <fullName evidence="3">Uncharacterized protein</fullName>
    </submittedName>
</protein>
<reference evidence="3" key="1">
    <citation type="submission" date="2022-11" db="UniProtKB">
        <authorList>
            <consortium name="WormBaseParasite"/>
        </authorList>
    </citation>
    <scope>IDENTIFICATION</scope>
</reference>
<organism evidence="2 3">
    <name type="scientific">Plectus sambesii</name>
    <dbReference type="NCBI Taxonomy" id="2011161"/>
    <lineage>
        <taxon>Eukaryota</taxon>
        <taxon>Metazoa</taxon>
        <taxon>Ecdysozoa</taxon>
        <taxon>Nematoda</taxon>
        <taxon>Chromadorea</taxon>
        <taxon>Plectida</taxon>
        <taxon>Plectina</taxon>
        <taxon>Plectoidea</taxon>
        <taxon>Plectidae</taxon>
        <taxon>Plectus</taxon>
    </lineage>
</organism>
<evidence type="ECO:0000256" key="1">
    <source>
        <dbReference type="SAM" id="MobiDB-lite"/>
    </source>
</evidence>
<dbReference type="WBParaSite" id="PSAMB.scaffold50size93760.g1089.t1">
    <property type="protein sequence ID" value="PSAMB.scaffold50size93760.g1089.t1"/>
    <property type="gene ID" value="PSAMB.scaffold50size93760.g1089"/>
</dbReference>
<evidence type="ECO:0000313" key="3">
    <source>
        <dbReference type="WBParaSite" id="PSAMB.scaffold50size93760.g1089.t1"/>
    </source>
</evidence>
<feature type="region of interest" description="Disordered" evidence="1">
    <location>
        <begin position="1"/>
        <end position="192"/>
    </location>
</feature>
<dbReference type="AlphaFoldDB" id="A0A914WTN7"/>
<proteinExistence type="predicted"/>
<name>A0A914WTN7_9BILA</name>
<dbReference type="Proteomes" id="UP000887566">
    <property type="component" value="Unplaced"/>
</dbReference>